<name>A0A741Q3T0_SALMO</name>
<sequence>MSVNGKNEKTAHLVWCAMIALRLARQDGRVQSEQQENLFLVRWFADAERQRRFSRDVASDIRWMLQQGRSLGVRAQLAKKLDYIWRSTTGNILEQTELFRLTWGLETAKNQQWLYHILSDTEWLRLRRQSINQDVCAVYIPKSVLEKAFSDKGKQTAPVPVRITGNMEAFGVLLTSCGWRVQPSPDPGVQFLTAESRMPPPTIQET</sequence>
<dbReference type="EMBL" id="DAAUAZ010000015">
    <property type="protein sequence ID" value="HAF0924307.1"/>
    <property type="molecule type" value="Genomic_DNA"/>
</dbReference>
<comment type="caution">
    <text evidence="1">The sequence shown here is derived from an EMBL/GenBank/DDBJ whole genome shotgun (WGS) entry which is preliminary data.</text>
</comment>
<dbReference type="Pfam" id="PF11140">
    <property type="entry name" value="DUF2913"/>
    <property type="match status" value="1"/>
</dbReference>
<accession>A0A741Q3T0</accession>
<proteinExistence type="predicted"/>
<gene>
    <name evidence="1" type="ORF">G9G43_004011</name>
</gene>
<reference evidence="1" key="1">
    <citation type="journal article" date="2018" name="Genome Biol.">
        <title>SKESA: strategic k-mer extension for scrupulous assemblies.</title>
        <authorList>
            <person name="Souvorov A."/>
            <person name="Agarwala R."/>
            <person name="Lipman D.J."/>
        </authorList>
    </citation>
    <scope>NUCLEOTIDE SEQUENCE</scope>
    <source>
        <strain evidence="1">13-0136</strain>
    </source>
</reference>
<evidence type="ECO:0000313" key="1">
    <source>
        <dbReference type="EMBL" id="HAF0924307.1"/>
    </source>
</evidence>
<dbReference type="AlphaFoldDB" id="A0A741Q3T0"/>
<protein>
    <submittedName>
        <fullName evidence="1">DUF2913 family protein</fullName>
    </submittedName>
</protein>
<reference evidence="1" key="2">
    <citation type="submission" date="2018-07" db="EMBL/GenBank/DDBJ databases">
        <authorList>
            <consortium name="NCBI Pathogen Detection Project"/>
        </authorList>
    </citation>
    <scope>NUCLEOTIDE SEQUENCE</scope>
    <source>
        <strain evidence="1">13-0136</strain>
    </source>
</reference>
<organism evidence="1">
    <name type="scientific">Salmonella montevideo</name>
    <dbReference type="NCBI Taxonomy" id="115981"/>
    <lineage>
        <taxon>Bacteria</taxon>
        <taxon>Pseudomonadati</taxon>
        <taxon>Pseudomonadota</taxon>
        <taxon>Gammaproteobacteria</taxon>
        <taxon>Enterobacterales</taxon>
        <taxon>Enterobacteriaceae</taxon>
        <taxon>Salmonella</taxon>
    </lineage>
</organism>
<dbReference type="InterPro" id="IPR021316">
    <property type="entry name" value="DUF2913"/>
</dbReference>